<dbReference type="EMBL" id="JANPWB010000013">
    <property type="protein sequence ID" value="KAJ1110788.1"/>
    <property type="molecule type" value="Genomic_DNA"/>
</dbReference>
<keyword evidence="2" id="KW-1185">Reference proteome</keyword>
<reference evidence="1" key="1">
    <citation type="journal article" date="2022" name="bioRxiv">
        <title>Sequencing and chromosome-scale assembly of the giantPleurodeles waltlgenome.</title>
        <authorList>
            <person name="Brown T."/>
            <person name="Elewa A."/>
            <person name="Iarovenko S."/>
            <person name="Subramanian E."/>
            <person name="Araus A.J."/>
            <person name="Petzold A."/>
            <person name="Susuki M."/>
            <person name="Suzuki K.-i.T."/>
            <person name="Hayashi T."/>
            <person name="Toyoda A."/>
            <person name="Oliveira C."/>
            <person name="Osipova E."/>
            <person name="Leigh N.D."/>
            <person name="Simon A."/>
            <person name="Yun M.H."/>
        </authorList>
    </citation>
    <scope>NUCLEOTIDE SEQUENCE</scope>
    <source>
        <strain evidence="1">20211129_DDA</strain>
        <tissue evidence="1">Liver</tissue>
    </source>
</reference>
<gene>
    <name evidence="1" type="ORF">NDU88_008134</name>
</gene>
<protein>
    <submittedName>
        <fullName evidence="1">Uncharacterized protein</fullName>
    </submittedName>
</protein>
<name>A0AAV7NC75_PLEWA</name>
<sequence length="105" mass="11277">MVAYRAGLSQNWAALLTKSEFESITLCKRSAGRSVQQKGETAKGTGSKYFFFIIAGTLITGTSSPPPTQQSVTGTAVTLGGAGLILRFPLVTARWLQIFWGYRSA</sequence>
<accession>A0AAV7NC75</accession>
<evidence type="ECO:0000313" key="1">
    <source>
        <dbReference type="EMBL" id="KAJ1110788.1"/>
    </source>
</evidence>
<organism evidence="1 2">
    <name type="scientific">Pleurodeles waltl</name>
    <name type="common">Iberian ribbed newt</name>
    <dbReference type="NCBI Taxonomy" id="8319"/>
    <lineage>
        <taxon>Eukaryota</taxon>
        <taxon>Metazoa</taxon>
        <taxon>Chordata</taxon>
        <taxon>Craniata</taxon>
        <taxon>Vertebrata</taxon>
        <taxon>Euteleostomi</taxon>
        <taxon>Amphibia</taxon>
        <taxon>Batrachia</taxon>
        <taxon>Caudata</taxon>
        <taxon>Salamandroidea</taxon>
        <taxon>Salamandridae</taxon>
        <taxon>Pleurodelinae</taxon>
        <taxon>Pleurodeles</taxon>
    </lineage>
</organism>
<evidence type="ECO:0000313" key="2">
    <source>
        <dbReference type="Proteomes" id="UP001066276"/>
    </source>
</evidence>
<dbReference type="AlphaFoldDB" id="A0AAV7NC75"/>
<dbReference type="Proteomes" id="UP001066276">
    <property type="component" value="Chromosome 9"/>
</dbReference>
<comment type="caution">
    <text evidence="1">The sequence shown here is derived from an EMBL/GenBank/DDBJ whole genome shotgun (WGS) entry which is preliminary data.</text>
</comment>
<proteinExistence type="predicted"/>